<dbReference type="Pfam" id="PF00939">
    <property type="entry name" value="Na_sulph_symp"/>
    <property type="match status" value="1"/>
</dbReference>
<keyword evidence="6 8" id="KW-0472">Membrane</keyword>
<dbReference type="GO" id="GO:1905039">
    <property type="term" value="P:carboxylic acid transmembrane transport"/>
    <property type="evidence" value="ECO:0007669"/>
    <property type="project" value="UniProtKB-ARBA"/>
</dbReference>
<dbReference type="NCBIfam" id="TIGR00785">
    <property type="entry name" value="dass"/>
    <property type="match status" value="1"/>
</dbReference>
<evidence type="ECO:0000256" key="2">
    <source>
        <dbReference type="ARBA" id="ARBA00006772"/>
    </source>
</evidence>
<accession>A0A7G6E310</accession>
<feature type="transmembrane region" description="Helical" evidence="8">
    <location>
        <begin position="349"/>
        <end position="368"/>
    </location>
</feature>
<feature type="transmembrane region" description="Helical" evidence="8">
    <location>
        <begin position="105"/>
        <end position="124"/>
    </location>
</feature>
<dbReference type="EMBL" id="CP045798">
    <property type="protein sequence ID" value="QNB46464.1"/>
    <property type="molecule type" value="Genomic_DNA"/>
</dbReference>
<evidence type="ECO:0000256" key="1">
    <source>
        <dbReference type="ARBA" id="ARBA00004141"/>
    </source>
</evidence>
<feature type="transmembrane region" description="Helical" evidence="8">
    <location>
        <begin position="318"/>
        <end position="337"/>
    </location>
</feature>
<dbReference type="InterPro" id="IPR001898">
    <property type="entry name" value="SLC13A/DASS"/>
</dbReference>
<sequence length="469" mass="50617">MSKSLLMYCSITILAVLLVLFLMPLSVAWPVKATTILLIVAIGLWIFQPIPLAASSIIVLVALFFLRIIPFNDVYQGFSNDALFILMTGMMIANGVNSTKLGHRIGLCIIMLFGSTAQRILLGIMVSLQVLAFIIPASAVRATLLLPIVLMIIDIFKKESPAENIKKLLLIGLAFGAMISGVGLITGAVVNPLTIEFIRQSTSYQMYYLDWMILTYPISILMTVAAWLVLVRVFKPEINKLPGGTTKIYSELTKLGKLSPEEKRCITILLITFLLWVTQKIHHLPVSAPALLAVALMVAPVTGITEWKKVVDINWGSILLYGASLSFGGALTSTGTAEYLAGMFLSLEIVKSILNSPLLAVAVITLFTQIYHLGFAGVTSCHVTLVPLIISAAVKIGANPVVFGLVAGIASLFGFILVVETLPNIVVFSSGGIEGKDLLKAGTLLSLLAVPVILVVVFLWWPLVGLSIW</sequence>
<evidence type="ECO:0000256" key="3">
    <source>
        <dbReference type="ARBA" id="ARBA00020150"/>
    </source>
</evidence>
<keyword evidence="4 8" id="KW-0812">Transmembrane</keyword>
<comment type="similarity">
    <text evidence="2">Belongs to the SLC13A/DASS transporter (TC 2.A.47) family. NADC subfamily.</text>
</comment>
<dbReference type="AlphaFoldDB" id="A0A7G6E310"/>
<feature type="transmembrane region" description="Helical" evidence="8">
    <location>
        <begin position="52"/>
        <end position="69"/>
    </location>
</feature>
<dbReference type="PANTHER" id="PTHR10283:SF82">
    <property type="entry name" value="SOLUTE CARRIER FAMILY 13 MEMBER 2"/>
    <property type="match status" value="1"/>
</dbReference>
<evidence type="ECO:0000256" key="7">
    <source>
        <dbReference type="ARBA" id="ARBA00031174"/>
    </source>
</evidence>
<feature type="transmembrane region" description="Helical" evidence="8">
    <location>
        <begin position="130"/>
        <end position="156"/>
    </location>
</feature>
<evidence type="ECO:0000313" key="9">
    <source>
        <dbReference type="EMBL" id="QNB46464.1"/>
    </source>
</evidence>
<dbReference type="KEGG" id="tfr:BR63_09150"/>
<evidence type="ECO:0000256" key="4">
    <source>
        <dbReference type="ARBA" id="ARBA00022692"/>
    </source>
</evidence>
<dbReference type="RefSeq" id="WP_081908145.1">
    <property type="nucleotide sequence ID" value="NZ_CP045798.1"/>
</dbReference>
<dbReference type="PANTHER" id="PTHR10283">
    <property type="entry name" value="SOLUTE CARRIER FAMILY 13 MEMBER"/>
    <property type="match status" value="1"/>
</dbReference>
<feature type="transmembrane region" description="Helical" evidence="8">
    <location>
        <begin position="5"/>
        <end position="23"/>
    </location>
</feature>
<reference evidence="9 10" key="1">
    <citation type="journal article" date="2019" name="Front. Microbiol.">
        <title>Thermoanaerosceptrum fracticalcis gen. nov. sp. nov., a Novel Fumarate-Fermenting Microorganism From a Deep Fractured Carbonate Aquifer of the US Great Basin.</title>
        <authorList>
            <person name="Hamilton-Brehm S.D."/>
            <person name="Stewart L.E."/>
            <person name="Zavarin M."/>
            <person name="Caldwell M."/>
            <person name="Lawson P.A."/>
            <person name="Onstott T.C."/>
            <person name="Grzymski J."/>
            <person name="Neveux I."/>
            <person name="Lollar B.S."/>
            <person name="Russell C.E."/>
            <person name="Moser D.P."/>
        </authorList>
    </citation>
    <scope>NUCLEOTIDE SEQUENCE [LARGE SCALE GENOMIC DNA]</scope>
    <source>
        <strain evidence="9 10">DRI-13</strain>
    </source>
</reference>
<dbReference type="Proteomes" id="UP000515847">
    <property type="component" value="Chromosome"/>
</dbReference>
<feature type="transmembrane region" description="Helical" evidence="8">
    <location>
        <begin position="168"/>
        <end position="191"/>
    </location>
</feature>
<evidence type="ECO:0000313" key="10">
    <source>
        <dbReference type="Proteomes" id="UP000515847"/>
    </source>
</evidence>
<comment type="subcellular location">
    <subcellularLocation>
        <location evidence="1">Membrane</location>
        <topology evidence="1">Multi-pass membrane protein</topology>
    </subcellularLocation>
</comment>
<evidence type="ECO:0000256" key="5">
    <source>
        <dbReference type="ARBA" id="ARBA00022989"/>
    </source>
</evidence>
<organism evidence="9 10">
    <name type="scientific">Thermanaerosceptrum fracticalcis</name>
    <dbReference type="NCBI Taxonomy" id="1712410"/>
    <lineage>
        <taxon>Bacteria</taxon>
        <taxon>Bacillati</taxon>
        <taxon>Bacillota</taxon>
        <taxon>Clostridia</taxon>
        <taxon>Eubacteriales</taxon>
        <taxon>Peptococcaceae</taxon>
        <taxon>Thermanaerosceptrum</taxon>
    </lineage>
</organism>
<feature type="transmembrane region" description="Helical" evidence="8">
    <location>
        <begin position="402"/>
        <end position="426"/>
    </location>
</feature>
<proteinExistence type="inferred from homology"/>
<keyword evidence="5 8" id="KW-1133">Transmembrane helix</keyword>
<name>A0A7G6E310_THEFR</name>
<feature type="transmembrane region" description="Helical" evidence="8">
    <location>
        <begin position="288"/>
        <end position="306"/>
    </location>
</feature>
<dbReference type="GO" id="GO:0008514">
    <property type="term" value="F:organic anion transmembrane transporter activity"/>
    <property type="evidence" value="ECO:0007669"/>
    <property type="project" value="UniProtKB-ARBA"/>
</dbReference>
<dbReference type="GO" id="GO:0005886">
    <property type="term" value="C:plasma membrane"/>
    <property type="evidence" value="ECO:0007669"/>
    <property type="project" value="TreeGrafter"/>
</dbReference>
<protein>
    <recommendedName>
        <fullName evidence="3">Sodium-dependent dicarboxylate transporter SdcS</fullName>
    </recommendedName>
    <alternativeName>
        <fullName evidence="7">Na(+)/dicarboxylate symporter</fullName>
    </alternativeName>
</protein>
<feature type="transmembrane region" description="Helical" evidence="8">
    <location>
        <begin position="375"/>
        <end position="396"/>
    </location>
</feature>
<dbReference type="OrthoDB" id="9766267at2"/>
<keyword evidence="10" id="KW-1185">Reference proteome</keyword>
<evidence type="ECO:0000256" key="6">
    <source>
        <dbReference type="ARBA" id="ARBA00023136"/>
    </source>
</evidence>
<evidence type="ECO:0000256" key="8">
    <source>
        <dbReference type="SAM" id="Phobius"/>
    </source>
</evidence>
<feature type="transmembrane region" description="Helical" evidence="8">
    <location>
        <begin position="438"/>
        <end position="461"/>
    </location>
</feature>
<feature type="transmembrane region" description="Helical" evidence="8">
    <location>
        <begin position="211"/>
        <end position="231"/>
    </location>
</feature>
<gene>
    <name evidence="9" type="ORF">BR63_09150</name>
</gene>